<name>A0A107G0T7_9BURK</name>
<dbReference type="Proteomes" id="UP000062998">
    <property type="component" value="Unassembled WGS sequence"/>
</dbReference>
<dbReference type="AlphaFoldDB" id="A0A107G0T7"/>
<organism evidence="1 2">
    <name type="scientific">Burkholderia ubonensis</name>
    <dbReference type="NCBI Taxonomy" id="101571"/>
    <lineage>
        <taxon>Bacteria</taxon>
        <taxon>Pseudomonadati</taxon>
        <taxon>Pseudomonadota</taxon>
        <taxon>Betaproteobacteria</taxon>
        <taxon>Burkholderiales</taxon>
        <taxon>Burkholderiaceae</taxon>
        <taxon>Burkholderia</taxon>
        <taxon>Burkholderia cepacia complex</taxon>
    </lineage>
</organism>
<reference evidence="1 2" key="1">
    <citation type="submission" date="2015-11" db="EMBL/GenBank/DDBJ databases">
        <title>Expanding the genomic diversity of Burkholderia species for the development of highly accurate diagnostics.</title>
        <authorList>
            <person name="Sahl J."/>
            <person name="Keim P."/>
            <person name="Wagner D."/>
        </authorList>
    </citation>
    <scope>NUCLEOTIDE SEQUENCE [LARGE SCALE GENOMIC DNA]</scope>
    <source>
        <strain evidence="1 2">MSMB2167WGS</strain>
    </source>
</reference>
<accession>A0A107G0T7</accession>
<protein>
    <submittedName>
        <fullName evidence="1">Uncharacterized protein</fullName>
    </submittedName>
</protein>
<proteinExistence type="predicted"/>
<dbReference type="EMBL" id="LPIX01000053">
    <property type="protein sequence ID" value="KWE03459.1"/>
    <property type="molecule type" value="Genomic_DNA"/>
</dbReference>
<comment type="caution">
    <text evidence="1">The sequence shown here is derived from an EMBL/GenBank/DDBJ whole genome shotgun (WGS) entry which is preliminary data.</text>
</comment>
<evidence type="ECO:0000313" key="1">
    <source>
        <dbReference type="EMBL" id="KWE03459.1"/>
    </source>
</evidence>
<gene>
    <name evidence="1" type="ORF">WL73_13960</name>
</gene>
<evidence type="ECO:0000313" key="2">
    <source>
        <dbReference type="Proteomes" id="UP000062998"/>
    </source>
</evidence>
<sequence length="59" mass="6611">MQRDDTAQVVFDDAQRHANGVGLVARRPGSMHVANVVGGTKFARKARRIQKQLTFSERM</sequence>